<evidence type="ECO:0000313" key="2">
    <source>
        <dbReference type="Proteomes" id="UP000077271"/>
    </source>
</evidence>
<dbReference type="OrthoDB" id="2923257at2"/>
<comment type="caution">
    <text evidence="1">The sequence shown here is derived from an EMBL/GenBank/DDBJ whole genome shotgun (WGS) entry which is preliminary data.</text>
</comment>
<reference evidence="1 2" key="1">
    <citation type="submission" date="2016-01" db="EMBL/GenBank/DDBJ databases">
        <title>Investigation of taxonomic status of Bacillus aminovorans.</title>
        <authorList>
            <person name="Verma A."/>
            <person name="Pal Y."/>
            <person name="Krishnamurthi S."/>
        </authorList>
    </citation>
    <scope>NUCLEOTIDE SEQUENCE [LARGE SCALE GENOMIC DNA]</scope>
    <source>
        <strain evidence="1 2">DSM 4337</strain>
    </source>
</reference>
<name>A0A177KXS9_9BACI</name>
<dbReference type="AlphaFoldDB" id="A0A177KXS9"/>
<accession>A0A177KXS9</accession>
<evidence type="ECO:0000313" key="1">
    <source>
        <dbReference type="EMBL" id="OAH57977.1"/>
    </source>
</evidence>
<gene>
    <name evidence="1" type="ORF">AWH48_02935</name>
</gene>
<sequence length="107" mass="12580">MRGEKNELKMNVEKFFLLLQNYPDDFDSTSVFVRFLRSFLRVNARGKMLPTIEIMTLIKEQKPNVFRSMSKLSEEDNMLAFLTSLSMDFQQAESRLQSIYEGKRVGQ</sequence>
<protein>
    <submittedName>
        <fullName evidence="1">Uncharacterized protein</fullName>
    </submittedName>
</protein>
<dbReference type="RefSeq" id="WP_018392708.1">
    <property type="nucleotide sequence ID" value="NZ_LQWZ01000012.1"/>
</dbReference>
<organism evidence="1 2">
    <name type="scientific">Domibacillus aminovorans</name>
    <dbReference type="NCBI Taxonomy" id="29332"/>
    <lineage>
        <taxon>Bacteria</taxon>
        <taxon>Bacillati</taxon>
        <taxon>Bacillota</taxon>
        <taxon>Bacilli</taxon>
        <taxon>Bacillales</taxon>
        <taxon>Bacillaceae</taxon>
        <taxon>Domibacillus</taxon>
    </lineage>
</organism>
<dbReference type="Proteomes" id="UP000077271">
    <property type="component" value="Unassembled WGS sequence"/>
</dbReference>
<proteinExistence type="predicted"/>
<dbReference type="EMBL" id="LQWZ01000012">
    <property type="protein sequence ID" value="OAH57977.1"/>
    <property type="molecule type" value="Genomic_DNA"/>
</dbReference>